<reference evidence="11 12" key="1">
    <citation type="journal article" date="2011" name="Int. J. Syst. Evol. Microbiol.">
        <title>Description of Undibacterium oligocarboniphilum sp. nov., isolated from purified water, and Undibacterium pigrum strain CCUG 49012 as the type strain of Undibacterium parvum sp. nov., and emended descriptions of the genus Undibacterium and the species Undibacterium pigrum.</title>
        <authorList>
            <person name="Eder W."/>
            <person name="Wanner G."/>
            <person name="Ludwig W."/>
            <person name="Busse H.J."/>
            <person name="Ziemke-Kageler F."/>
            <person name="Lang E."/>
        </authorList>
    </citation>
    <scope>NUCLEOTIDE SEQUENCE [LARGE SCALE GENOMIC DNA]</scope>
    <source>
        <strain evidence="11 12">DSM 23061</strain>
    </source>
</reference>
<dbReference type="Pfam" id="PF02424">
    <property type="entry name" value="ApbE"/>
    <property type="match status" value="1"/>
</dbReference>
<comment type="catalytic activity">
    <reaction evidence="9">
        <text>L-threonyl-[protein] + FAD = FMN-L-threonyl-[protein] + AMP + H(+)</text>
        <dbReference type="Rhea" id="RHEA:36847"/>
        <dbReference type="Rhea" id="RHEA-COMP:11060"/>
        <dbReference type="Rhea" id="RHEA-COMP:11061"/>
        <dbReference type="ChEBI" id="CHEBI:15378"/>
        <dbReference type="ChEBI" id="CHEBI:30013"/>
        <dbReference type="ChEBI" id="CHEBI:57692"/>
        <dbReference type="ChEBI" id="CHEBI:74257"/>
        <dbReference type="ChEBI" id="CHEBI:456215"/>
        <dbReference type="EC" id="2.7.1.180"/>
    </reaction>
</comment>
<evidence type="ECO:0000313" key="12">
    <source>
        <dbReference type="Proteomes" id="UP000275663"/>
    </source>
</evidence>
<dbReference type="PIRSF" id="PIRSF006268">
    <property type="entry name" value="ApbE"/>
    <property type="match status" value="1"/>
</dbReference>
<dbReference type="Proteomes" id="UP000275663">
    <property type="component" value="Chromosome"/>
</dbReference>
<dbReference type="AlphaFoldDB" id="A0A3Q9BR43"/>
<dbReference type="GO" id="GO:0046872">
    <property type="term" value="F:metal ion binding"/>
    <property type="evidence" value="ECO:0007669"/>
    <property type="project" value="UniProtKB-KW"/>
</dbReference>
<dbReference type="RefSeq" id="WP_126127468.1">
    <property type="nucleotide sequence ID" value="NZ_CP034464.1"/>
</dbReference>
<proteinExistence type="predicted"/>
<evidence type="ECO:0000256" key="5">
    <source>
        <dbReference type="ARBA" id="ARBA00022723"/>
    </source>
</evidence>
<sequence length="279" mass="30134">MKRRAQPWLGTLVEISIGDELSEAALNRAFQAAFSVLAQIHMLMSYQYHDSDVSHINDAPVGARLVIHPHTYQVIKAALQLAQLSAGLFDIRVAANLVAWEYLPHRLDSQPALTYQAQQQAWRLMSNNRIEKLRLDLLDLGGIAKGYAVDQAMLALQQAGVQNACVNAGGDLRVIGDEAIEVAIRDPHAPAKMAQTILLKNQAMATSGSYFSARMHAQQQVSALVHGRTGAPLIAVGSVSVRAPLCIWADALTKVVAASSDAQHPSLTNFAADAFIIEA</sequence>
<dbReference type="Gene3D" id="3.10.520.10">
    <property type="entry name" value="ApbE-like domains"/>
    <property type="match status" value="1"/>
</dbReference>
<dbReference type="EC" id="2.7.1.180" evidence="1"/>
<feature type="binding site" evidence="10">
    <location>
        <position position="250"/>
    </location>
    <ligand>
        <name>Mg(2+)</name>
        <dbReference type="ChEBI" id="CHEBI:18420"/>
    </ligand>
</feature>
<dbReference type="EMBL" id="CP034464">
    <property type="protein sequence ID" value="AZP12086.1"/>
    <property type="molecule type" value="Genomic_DNA"/>
</dbReference>
<keyword evidence="4 11" id="KW-0808">Transferase</keyword>
<evidence type="ECO:0000256" key="10">
    <source>
        <dbReference type="PIRSR" id="PIRSR006268-2"/>
    </source>
</evidence>
<evidence type="ECO:0000256" key="7">
    <source>
        <dbReference type="ARBA" id="ARBA00022842"/>
    </source>
</evidence>
<evidence type="ECO:0000256" key="3">
    <source>
        <dbReference type="ARBA" id="ARBA00022630"/>
    </source>
</evidence>
<keyword evidence="12" id="KW-1185">Reference proteome</keyword>
<feature type="binding site" evidence="10">
    <location>
        <position position="142"/>
    </location>
    <ligand>
        <name>Mg(2+)</name>
        <dbReference type="ChEBI" id="CHEBI:18420"/>
    </ligand>
</feature>
<evidence type="ECO:0000256" key="2">
    <source>
        <dbReference type="ARBA" id="ARBA00016337"/>
    </source>
</evidence>
<keyword evidence="7 10" id="KW-0460">Magnesium</keyword>
<evidence type="ECO:0000256" key="8">
    <source>
        <dbReference type="ARBA" id="ARBA00031306"/>
    </source>
</evidence>
<keyword evidence="5 10" id="KW-0479">Metal-binding</keyword>
<dbReference type="GO" id="GO:0016740">
    <property type="term" value="F:transferase activity"/>
    <property type="evidence" value="ECO:0007669"/>
    <property type="project" value="UniProtKB-KW"/>
</dbReference>
<evidence type="ECO:0000313" key="11">
    <source>
        <dbReference type="EMBL" id="AZP12086.1"/>
    </source>
</evidence>
<evidence type="ECO:0000256" key="1">
    <source>
        <dbReference type="ARBA" id="ARBA00011955"/>
    </source>
</evidence>
<accession>A0A3Q9BR43</accession>
<keyword evidence="3" id="KW-0285">Flavoprotein</keyword>
<evidence type="ECO:0000256" key="9">
    <source>
        <dbReference type="ARBA" id="ARBA00048540"/>
    </source>
</evidence>
<evidence type="ECO:0000256" key="6">
    <source>
        <dbReference type="ARBA" id="ARBA00022827"/>
    </source>
</evidence>
<dbReference type="OrthoDB" id="9778595at2"/>
<dbReference type="PANTHER" id="PTHR30040:SF2">
    <property type="entry name" value="FAD:PROTEIN FMN TRANSFERASE"/>
    <property type="match status" value="1"/>
</dbReference>
<dbReference type="InterPro" id="IPR003374">
    <property type="entry name" value="ApbE-like_sf"/>
</dbReference>
<name>A0A3Q9BR43_9BURK</name>
<dbReference type="KEGG" id="upv:EJN92_08800"/>
<gene>
    <name evidence="11" type="ORF">EJN92_08800</name>
</gene>
<dbReference type="PANTHER" id="PTHR30040">
    <property type="entry name" value="THIAMINE BIOSYNTHESIS LIPOPROTEIN APBE"/>
    <property type="match status" value="1"/>
</dbReference>
<dbReference type="InterPro" id="IPR024932">
    <property type="entry name" value="ApbE"/>
</dbReference>
<organism evidence="11 12">
    <name type="scientific">Undibacterium parvum</name>
    <dbReference type="NCBI Taxonomy" id="401471"/>
    <lineage>
        <taxon>Bacteria</taxon>
        <taxon>Pseudomonadati</taxon>
        <taxon>Pseudomonadota</taxon>
        <taxon>Betaproteobacteria</taxon>
        <taxon>Burkholderiales</taxon>
        <taxon>Oxalobacteraceae</taxon>
        <taxon>Undibacterium</taxon>
    </lineage>
</organism>
<keyword evidence="6" id="KW-0274">FAD</keyword>
<evidence type="ECO:0000256" key="4">
    <source>
        <dbReference type="ARBA" id="ARBA00022679"/>
    </source>
</evidence>
<comment type="cofactor">
    <cofactor evidence="10">
        <name>Mg(2+)</name>
        <dbReference type="ChEBI" id="CHEBI:18420"/>
    </cofactor>
    <cofactor evidence="10">
        <name>Mn(2+)</name>
        <dbReference type="ChEBI" id="CHEBI:29035"/>
    </cofactor>
    <text evidence="10">Magnesium. Can also use manganese.</text>
</comment>
<dbReference type="SUPFAM" id="SSF143631">
    <property type="entry name" value="ApbE-like"/>
    <property type="match status" value="1"/>
</dbReference>
<protein>
    <recommendedName>
        <fullName evidence="2">FAD:protein FMN transferase</fullName>
        <ecNumber evidence="1">2.7.1.180</ecNumber>
    </recommendedName>
    <alternativeName>
        <fullName evidence="8">Flavin transferase</fullName>
    </alternativeName>
</protein>